<evidence type="ECO:0000256" key="1">
    <source>
        <dbReference type="SAM" id="MobiDB-lite"/>
    </source>
</evidence>
<dbReference type="EMBL" id="JAULSU010000005">
    <property type="protein sequence ID" value="KAK0616451.1"/>
    <property type="molecule type" value="Genomic_DNA"/>
</dbReference>
<keyword evidence="2" id="KW-0732">Signal</keyword>
<evidence type="ECO:0000313" key="4">
    <source>
        <dbReference type="Proteomes" id="UP001175000"/>
    </source>
</evidence>
<name>A0AA39WJA0_9PEZI</name>
<feature type="region of interest" description="Disordered" evidence="1">
    <location>
        <begin position="159"/>
        <end position="179"/>
    </location>
</feature>
<feature type="chain" id="PRO_5041278359" evidence="2">
    <location>
        <begin position="21"/>
        <end position="235"/>
    </location>
</feature>
<comment type="caution">
    <text evidence="3">The sequence shown here is derived from an EMBL/GenBank/DDBJ whole genome shotgun (WGS) entry which is preliminary data.</text>
</comment>
<evidence type="ECO:0000313" key="3">
    <source>
        <dbReference type="EMBL" id="KAK0616451.1"/>
    </source>
</evidence>
<feature type="signal peptide" evidence="2">
    <location>
        <begin position="1"/>
        <end position="20"/>
    </location>
</feature>
<sequence length="235" mass="25092">MFGRGWMVLVLLGLAARVLGESSSLQGVPAVCAWTNLDCPTADGTPSPTLTWSIVTATSTPHSDDSTVSESAITITYKTWHCQTLRSSATSGGGTLTIWVTKTVIVPFPTGTATEWTTYNVTYGTPTDETPVAYESTVTIYDTPYHPYSAATTYVPSTDTEGSLSSSLETASGNDPSQAPSVADIHAFTMKKCANCARLSMQARETSEQFRLPFWVNRSASGPSESSSPGQNFFQ</sequence>
<reference evidence="3" key="1">
    <citation type="submission" date="2023-06" db="EMBL/GenBank/DDBJ databases">
        <title>Genome-scale phylogeny and comparative genomics of the fungal order Sordariales.</title>
        <authorList>
            <consortium name="Lawrence Berkeley National Laboratory"/>
            <person name="Hensen N."/>
            <person name="Bonometti L."/>
            <person name="Westerberg I."/>
            <person name="Brannstrom I.O."/>
            <person name="Guillou S."/>
            <person name="Cros-Aarteil S."/>
            <person name="Calhoun S."/>
            <person name="Haridas S."/>
            <person name="Kuo A."/>
            <person name="Mondo S."/>
            <person name="Pangilinan J."/>
            <person name="Riley R."/>
            <person name="Labutti K."/>
            <person name="Andreopoulos B."/>
            <person name="Lipzen A."/>
            <person name="Chen C."/>
            <person name="Yanf M."/>
            <person name="Daum C."/>
            <person name="Ng V."/>
            <person name="Clum A."/>
            <person name="Steindorff A."/>
            <person name="Ohm R."/>
            <person name="Martin F."/>
            <person name="Silar P."/>
            <person name="Natvig D."/>
            <person name="Lalanne C."/>
            <person name="Gautier V."/>
            <person name="Ament-Velasquez S.L."/>
            <person name="Kruys A."/>
            <person name="Hutchinson M.I."/>
            <person name="Powell A.J."/>
            <person name="Barry K."/>
            <person name="Miller A.N."/>
            <person name="Grigoriev I.V."/>
            <person name="Debuchy R."/>
            <person name="Gladieux P."/>
            <person name="Thoren M.H."/>
            <person name="Johannesson H."/>
        </authorList>
    </citation>
    <scope>NUCLEOTIDE SEQUENCE</scope>
    <source>
        <strain evidence="3">CBS 606.72</strain>
    </source>
</reference>
<dbReference type="AlphaFoldDB" id="A0AA39WJA0"/>
<dbReference type="Proteomes" id="UP001175000">
    <property type="component" value="Unassembled WGS sequence"/>
</dbReference>
<organism evidence="3 4">
    <name type="scientific">Immersiella caudata</name>
    <dbReference type="NCBI Taxonomy" id="314043"/>
    <lineage>
        <taxon>Eukaryota</taxon>
        <taxon>Fungi</taxon>
        <taxon>Dikarya</taxon>
        <taxon>Ascomycota</taxon>
        <taxon>Pezizomycotina</taxon>
        <taxon>Sordariomycetes</taxon>
        <taxon>Sordariomycetidae</taxon>
        <taxon>Sordariales</taxon>
        <taxon>Lasiosphaeriaceae</taxon>
        <taxon>Immersiella</taxon>
    </lineage>
</organism>
<keyword evidence="4" id="KW-1185">Reference proteome</keyword>
<gene>
    <name evidence="3" type="ORF">B0T14DRAFT_604740</name>
</gene>
<evidence type="ECO:0000256" key="2">
    <source>
        <dbReference type="SAM" id="SignalP"/>
    </source>
</evidence>
<proteinExistence type="predicted"/>
<protein>
    <submittedName>
        <fullName evidence="3">Uncharacterized protein</fullName>
    </submittedName>
</protein>
<accession>A0AA39WJA0</accession>